<dbReference type="AlphaFoldDB" id="A0A9X0DD37"/>
<dbReference type="InterPro" id="IPR036249">
    <property type="entry name" value="Thioredoxin-like_sf"/>
</dbReference>
<comment type="caution">
    <text evidence="2">The sequence shown here is derived from an EMBL/GenBank/DDBJ whole genome shotgun (WGS) entry which is preliminary data.</text>
</comment>
<dbReference type="InterPro" id="IPR006993">
    <property type="entry name" value="Glut_rich_SH3-bd"/>
</dbReference>
<dbReference type="Gene3D" id="3.40.30.10">
    <property type="entry name" value="Glutaredoxin"/>
    <property type="match status" value="1"/>
</dbReference>
<dbReference type="Pfam" id="PF04908">
    <property type="entry name" value="SH3BGR"/>
    <property type="match status" value="1"/>
</dbReference>
<gene>
    <name evidence="2" type="primary">Sh3bgrl3</name>
    <name evidence="2" type="ORF">OS493_000137</name>
</gene>
<keyword evidence="3" id="KW-1185">Reference proteome</keyword>
<proteinExistence type="inferred from homology"/>
<sequence length="96" mass="11108">MSDQYVTLFISDLSGNKEIKKRQQRIRTLLKAYKVSFQEVDVAQDEDELERMRELVGDEAAVAPQIANGEEYCGDYVAFETAIEKENLEEFLKLKK</sequence>
<dbReference type="PANTHER" id="PTHR12232">
    <property type="entry name" value="SH3 DOMAIN-BINDING GLUTAMIC ACID-RICH-LIKE PROTEIN"/>
    <property type="match status" value="1"/>
</dbReference>
<dbReference type="PANTHER" id="PTHR12232:SF15">
    <property type="entry name" value="SH3 DOMAIN-BINDING GLUTAMIC ACID-RICH PROTEIN HOMOLOG"/>
    <property type="match status" value="1"/>
</dbReference>
<dbReference type="OrthoDB" id="9932926at2759"/>
<comment type="similarity">
    <text evidence="1">Belongs to the SH3BGR family.</text>
</comment>
<dbReference type="SUPFAM" id="SSF52833">
    <property type="entry name" value="Thioredoxin-like"/>
    <property type="match status" value="1"/>
</dbReference>
<accession>A0A9X0DD37</accession>
<dbReference type="EMBL" id="MU825396">
    <property type="protein sequence ID" value="KAJ7394333.1"/>
    <property type="molecule type" value="Genomic_DNA"/>
</dbReference>
<dbReference type="InterPro" id="IPR051033">
    <property type="entry name" value="SH3BGR"/>
</dbReference>
<dbReference type="Proteomes" id="UP001163046">
    <property type="component" value="Unassembled WGS sequence"/>
</dbReference>
<organism evidence="2 3">
    <name type="scientific">Desmophyllum pertusum</name>
    <dbReference type="NCBI Taxonomy" id="174260"/>
    <lineage>
        <taxon>Eukaryota</taxon>
        <taxon>Metazoa</taxon>
        <taxon>Cnidaria</taxon>
        <taxon>Anthozoa</taxon>
        <taxon>Hexacorallia</taxon>
        <taxon>Scleractinia</taxon>
        <taxon>Caryophylliina</taxon>
        <taxon>Caryophylliidae</taxon>
        <taxon>Desmophyllum</taxon>
    </lineage>
</organism>
<evidence type="ECO:0000256" key="1">
    <source>
        <dbReference type="ARBA" id="ARBA00007764"/>
    </source>
</evidence>
<name>A0A9X0DD37_9CNID</name>
<protein>
    <submittedName>
        <fullName evidence="2">SH3 domain-binding glutamic acid-rich-like protein</fullName>
    </submittedName>
</protein>
<dbReference type="PROSITE" id="PS51354">
    <property type="entry name" value="GLUTAREDOXIN_2"/>
    <property type="match status" value="1"/>
</dbReference>
<reference evidence="2" key="1">
    <citation type="submission" date="2023-01" db="EMBL/GenBank/DDBJ databases">
        <title>Genome assembly of the deep-sea coral Lophelia pertusa.</title>
        <authorList>
            <person name="Herrera S."/>
            <person name="Cordes E."/>
        </authorList>
    </citation>
    <scope>NUCLEOTIDE SEQUENCE</scope>
    <source>
        <strain evidence="2">USNM1676648</strain>
        <tissue evidence="2">Polyp</tissue>
    </source>
</reference>
<dbReference type="GO" id="GO:0005737">
    <property type="term" value="C:cytoplasm"/>
    <property type="evidence" value="ECO:0007669"/>
    <property type="project" value="TreeGrafter"/>
</dbReference>
<evidence type="ECO:0000313" key="3">
    <source>
        <dbReference type="Proteomes" id="UP001163046"/>
    </source>
</evidence>
<evidence type="ECO:0000313" key="2">
    <source>
        <dbReference type="EMBL" id="KAJ7394333.1"/>
    </source>
</evidence>